<gene>
    <name evidence="1" type="ORF">GCM10010968_09600</name>
</gene>
<evidence type="ECO:0000313" key="2">
    <source>
        <dbReference type="Proteomes" id="UP000626982"/>
    </source>
</evidence>
<dbReference type="InterPro" id="IPR007061">
    <property type="entry name" value="MST-like"/>
</dbReference>
<comment type="caution">
    <text evidence="1">The sequence shown here is derived from an EMBL/GenBank/DDBJ whole genome shotgun (WGS) entry which is preliminary data.</text>
</comment>
<keyword evidence="2" id="KW-1185">Reference proteome</keyword>
<protein>
    <recommendedName>
        <fullName evidence="3">DinB family protein</fullName>
    </recommendedName>
</protein>
<evidence type="ECO:0000313" key="1">
    <source>
        <dbReference type="EMBL" id="GGN81083.1"/>
    </source>
</evidence>
<sequence length="187" mass="20678">MPILARYLRRQHEGLRWKVEGLPERELRMPRTPTGTNLLGLLKHVSGVEADYLGSCLGRPFEEPLPWMDAEPDDDMFAAADESVAWVLSLHERVRAHAEATIEALPLDAPAHVPWWGEQADTTMGRLLVHLTAEVARHAGHADILREQIDAAAGQRPGIGDLAHRDPAGWAAYVERLRAIAEATPGE</sequence>
<dbReference type="EMBL" id="BMLM01000001">
    <property type="protein sequence ID" value="GGN81083.1"/>
    <property type="molecule type" value="Genomic_DNA"/>
</dbReference>
<dbReference type="InterPro" id="IPR034660">
    <property type="entry name" value="DinB/YfiT-like"/>
</dbReference>
<organism evidence="1 2">
    <name type="scientific">Agrococcus terreus</name>
    <dbReference type="NCBI Taxonomy" id="574649"/>
    <lineage>
        <taxon>Bacteria</taxon>
        <taxon>Bacillati</taxon>
        <taxon>Actinomycetota</taxon>
        <taxon>Actinomycetes</taxon>
        <taxon>Micrococcales</taxon>
        <taxon>Microbacteriaceae</taxon>
        <taxon>Agrococcus</taxon>
    </lineage>
</organism>
<dbReference type="Pfam" id="PF04978">
    <property type="entry name" value="MST"/>
    <property type="match status" value="1"/>
</dbReference>
<name>A0ABQ2KGQ4_9MICO</name>
<reference evidence="2" key="1">
    <citation type="journal article" date="2019" name="Int. J. Syst. Evol. Microbiol.">
        <title>The Global Catalogue of Microorganisms (GCM) 10K type strain sequencing project: providing services to taxonomists for standard genome sequencing and annotation.</title>
        <authorList>
            <consortium name="The Broad Institute Genomics Platform"/>
            <consortium name="The Broad Institute Genome Sequencing Center for Infectious Disease"/>
            <person name="Wu L."/>
            <person name="Ma J."/>
        </authorList>
    </citation>
    <scope>NUCLEOTIDE SEQUENCE [LARGE SCALE GENOMIC DNA]</scope>
    <source>
        <strain evidence="2">CGMCC 1.6960</strain>
    </source>
</reference>
<evidence type="ECO:0008006" key="3">
    <source>
        <dbReference type="Google" id="ProtNLM"/>
    </source>
</evidence>
<dbReference type="Gene3D" id="1.20.120.450">
    <property type="entry name" value="dinb family like domain"/>
    <property type="match status" value="1"/>
</dbReference>
<proteinExistence type="predicted"/>
<dbReference type="Proteomes" id="UP000626982">
    <property type="component" value="Unassembled WGS sequence"/>
</dbReference>
<dbReference type="SUPFAM" id="SSF109854">
    <property type="entry name" value="DinB/YfiT-like putative metalloenzymes"/>
    <property type="match status" value="1"/>
</dbReference>
<accession>A0ABQ2KGQ4</accession>